<dbReference type="PANTHER" id="PTHR12984">
    <property type="entry name" value="SCY1-RELATED S/T PROTEIN KINASE-LIKE"/>
    <property type="match status" value="1"/>
</dbReference>
<accession>A0A7R9KEV7</accession>
<protein>
    <submittedName>
        <fullName evidence="1">Uncharacterized protein</fullName>
    </submittedName>
</protein>
<keyword evidence="2" id="KW-1185">Reference proteome</keyword>
<proteinExistence type="predicted"/>
<reference evidence="1" key="1">
    <citation type="submission" date="2020-11" db="EMBL/GenBank/DDBJ databases">
        <authorList>
            <person name="Tran Van P."/>
        </authorList>
    </citation>
    <scope>NUCLEOTIDE SEQUENCE</scope>
</reference>
<name>A0A7R9KEV7_9ACAR</name>
<gene>
    <name evidence="1" type="ORF">OSB1V03_LOCUS944</name>
</gene>
<dbReference type="AlphaFoldDB" id="A0A7R9KEV7"/>
<sequence>MHSDNNNTTIVCWEIFIKSSQEEYQEIILPFIRNIFLMPKSVQATVTLLENIDVLIGKTAQSDLKTDVLPMLYGSFDSTSPQIQFLYLKHNP</sequence>
<dbReference type="OrthoDB" id="6430125at2759"/>
<dbReference type="EMBL" id="OC854817">
    <property type="protein sequence ID" value="CAD7620458.1"/>
    <property type="molecule type" value="Genomic_DNA"/>
</dbReference>
<dbReference type="Gene3D" id="1.25.10.10">
    <property type="entry name" value="Leucine-rich Repeat Variant"/>
    <property type="match status" value="1"/>
</dbReference>
<dbReference type="PANTHER" id="PTHR12984:SF16">
    <property type="entry name" value="BLACK MATCH, ISOFORM H"/>
    <property type="match status" value="1"/>
</dbReference>
<evidence type="ECO:0000313" key="2">
    <source>
        <dbReference type="Proteomes" id="UP000759131"/>
    </source>
</evidence>
<dbReference type="InterPro" id="IPR011989">
    <property type="entry name" value="ARM-like"/>
</dbReference>
<dbReference type="Proteomes" id="UP000759131">
    <property type="component" value="Unassembled WGS sequence"/>
</dbReference>
<dbReference type="InterPro" id="IPR051177">
    <property type="entry name" value="CIK-Related_Protein"/>
</dbReference>
<evidence type="ECO:0000313" key="1">
    <source>
        <dbReference type="EMBL" id="CAD7620458.1"/>
    </source>
</evidence>
<dbReference type="EMBL" id="CAJPIZ010000242">
    <property type="protein sequence ID" value="CAG2100888.1"/>
    <property type="molecule type" value="Genomic_DNA"/>
</dbReference>
<organism evidence="1">
    <name type="scientific">Medioppia subpectinata</name>
    <dbReference type="NCBI Taxonomy" id="1979941"/>
    <lineage>
        <taxon>Eukaryota</taxon>
        <taxon>Metazoa</taxon>
        <taxon>Ecdysozoa</taxon>
        <taxon>Arthropoda</taxon>
        <taxon>Chelicerata</taxon>
        <taxon>Arachnida</taxon>
        <taxon>Acari</taxon>
        <taxon>Acariformes</taxon>
        <taxon>Sarcoptiformes</taxon>
        <taxon>Oribatida</taxon>
        <taxon>Brachypylina</taxon>
        <taxon>Oppioidea</taxon>
        <taxon>Oppiidae</taxon>
        <taxon>Medioppia</taxon>
    </lineage>
</organism>